<dbReference type="AlphaFoldDB" id="A0A0K1QDJ6"/>
<sequence>MTIGRRPALWLFVASLIAVVCALPFAGCAEPQIPTLEVTPQTSTLTTGQTLQLAVGRRYPLGTFEDVTGSVLYASTNPAVATVTESGFVTAGAQTGIAVVHVTDEDRLASASFTITVNAPQVASIEVTPAEGTVLVQGSSHAFTATAKLTNGKSSDVTARVKWSSSNDSIASVGDKGAVNAVRVGEADIVATDPASGMAGHAHVLVQGGGAVALKALVVTPNPGTVLVGANVQFSALGVLGDGSTRDMTSEVVWSSSREDLATIDAHGVAKGIAKGGVMVTAQGAPPNGTVKATTGLTVE</sequence>
<protein>
    <submittedName>
        <fullName evidence="2">von Willebrand factor type D domain protein</fullName>
    </submittedName>
</protein>
<dbReference type="RefSeq" id="WP_146654445.1">
    <property type="nucleotide sequence ID" value="NZ_CP012333.1"/>
</dbReference>
<accession>A0A0K1QDJ6</accession>
<dbReference type="SMART" id="SM00635">
    <property type="entry name" value="BID_2"/>
    <property type="match status" value="3"/>
</dbReference>
<proteinExistence type="predicted"/>
<dbReference type="InterPro" id="IPR003343">
    <property type="entry name" value="Big_2"/>
</dbReference>
<evidence type="ECO:0000313" key="3">
    <source>
        <dbReference type="Proteomes" id="UP000064967"/>
    </source>
</evidence>
<dbReference type="STRING" id="1391654.AKJ09_10385"/>
<dbReference type="OrthoDB" id="309840at2"/>
<keyword evidence="3" id="KW-1185">Reference proteome</keyword>
<dbReference type="Pfam" id="PF02368">
    <property type="entry name" value="Big_2"/>
    <property type="match status" value="3"/>
</dbReference>
<reference evidence="2 3" key="1">
    <citation type="submission" date="2015-08" db="EMBL/GenBank/DDBJ databases">
        <authorList>
            <person name="Babu N.S."/>
            <person name="Beckwith C.J."/>
            <person name="Beseler K.G."/>
            <person name="Brison A."/>
            <person name="Carone J.V."/>
            <person name="Caskin T.P."/>
            <person name="Diamond M."/>
            <person name="Durham M.E."/>
            <person name="Foxe J.M."/>
            <person name="Go M."/>
            <person name="Henderson B.A."/>
            <person name="Jones I.B."/>
            <person name="McGettigan J.A."/>
            <person name="Micheletti S.J."/>
            <person name="Nasrallah M.E."/>
            <person name="Ortiz D."/>
            <person name="Piller C.R."/>
            <person name="Privatt S.R."/>
            <person name="Schneider S.L."/>
            <person name="Sharp S."/>
            <person name="Smith T.C."/>
            <person name="Stanton J.D."/>
            <person name="Ullery H.E."/>
            <person name="Wilson R.J."/>
            <person name="Serrano M.G."/>
            <person name="Buck G."/>
            <person name="Lee V."/>
            <person name="Wang Y."/>
            <person name="Carvalho R."/>
            <person name="Voegtly L."/>
            <person name="Shi R."/>
            <person name="Duckworth R."/>
            <person name="Johnson A."/>
            <person name="Loviza R."/>
            <person name="Walstead R."/>
            <person name="Shah Z."/>
            <person name="Kiflezghi M."/>
            <person name="Wade K."/>
            <person name="Ball S.L."/>
            <person name="Bradley K.W."/>
            <person name="Asai D.J."/>
            <person name="Bowman C.A."/>
            <person name="Russell D.A."/>
            <person name="Pope W.H."/>
            <person name="Jacobs-Sera D."/>
            <person name="Hendrix R.W."/>
            <person name="Hatfull G.F."/>
        </authorList>
    </citation>
    <scope>NUCLEOTIDE SEQUENCE [LARGE SCALE GENOMIC DNA]</scope>
    <source>
        <strain evidence="2 3">DSM 27648</strain>
    </source>
</reference>
<evidence type="ECO:0000259" key="1">
    <source>
        <dbReference type="SMART" id="SM00635"/>
    </source>
</evidence>
<feature type="domain" description="BIG2" evidence="1">
    <location>
        <begin position="121"/>
        <end position="199"/>
    </location>
</feature>
<dbReference type="KEGG" id="llu:AKJ09_10385"/>
<evidence type="ECO:0000313" key="2">
    <source>
        <dbReference type="EMBL" id="AKV03722.1"/>
    </source>
</evidence>
<dbReference type="InterPro" id="IPR008964">
    <property type="entry name" value="Invasin/intimin_cell_adhesion"/>
</dbReference>
<feature type="domain" description="BIG2" evidence="1">
    <location>
        <begin position="213"/>
        <end position="294"/>
    </location>
</feature>
<gene>
    <name evidence="2" type="ORF">AKJ09_10385</name>
</gene>
<name>A0A0K1QDJ6_9BACT</name>
<dbReference type="SUPFAM" id="SSF49373">
    <property type="entry name" value="Invasin/intimin cell-adhesion fragments"/>
    <property type="match status" value="3"/>
</dbReference>
<dbReference type="EMBL" id="CP012333">
    <property type="protein sequence ID" value="AKV03722.1"/>
    <property type="molecule type" value="Genomic_DNA"/>
</dbReference>
<feature type="domain" description="BIG2" evidence="1">
    <location>
        <begin position="32"/>
        <end position="114"/>
    </location>
</feature>
<dbReference type="Proteomes" id="UP000064967">
    <property type="component" value="Chromosome"/>
</dbReference>
<organism evidence="2 3">
    <name type="scientific">Labilithrix luteola</name>
    <dbReference type="NCBI Taxonomy" id="1391654"/>
    <lineage>
        <taxon>Bacteria</taxon>
        <taxon>Pseudomonadati</taxon>
        <taxon>Myxococcota</taxon>
        <taxon>Polyangia</taxon>
        <taxon>Polyangiales</taxon>
        <taxon>Labilitrichaceae</taxon>
        <taxon>Labilithrix</taxon>
    </lineage>
</organism>
<dbReference type="Gene3D" id="2.60.40.1080">
    <property type="match status" value="3"/>
</dbReference>